<proteinExistence type="predicted"/>
<dbReference type="RefSeq" id="WP_007900242.1">
    <property type="nucleotide sequence ID" value="NZ_JH379436.1"/>
</dbReference>
<organism evidence="2 3">
    <name type="scientific">Leyella stercorea DSM 18206</name>
    <dbReference type="NCBI Taxonomy" id="1002367"/>
    <lineage>
        <taxon>Bacteria</taxon>
        <taxon>Pseudomonadati</taxon>
        <taxon>Bacteroidota</taxon>
        <taxon>Bacteroidia</taxon>
        <taxon>Bacteroidales</taxon>
        <taxon>Prevotellaceae</taxon>
        <taxon>Leyella</taxon>
    </lineage>
</organism>
<dbReference type="HOGENOM" id="CLU_1538696_0_0_10"/>
<dbReference type="AlphaFoldDB" id="G6AYE3"/>
<evidence type="ECO:0000259" key="1">
    <source>
        <dbReference type="Pfam" id="PF14294"/>
    </source>
</evidence>
<dbReference type="eggNOG" id="COG3385">
    <property type="taxonomic scope" value="Bacteria"/>
</dbReference>
<dbReference type="Pfam" id="PF14294">
    <property type="entry name" value="DUF4372"/>
    <property type="match status" value="1"/>
</dbReference>
<evidence type="ECO:0000313" key="3">
    <source>
        <dbReference type="Proteomes" id="UP000004407"/>
    </source>
</evidence>
<evidence type="ECO:0000313" key="2">
    <source>
        <dbReference type="EMBL" id="EHJ39390.1"/>
    </source>
</evidence>
<dbReference type="EMBL" id="AFZZ01000147">
    <property type="protein sequence ID" value="EHJ39390.1"/>
    <property type="molecule type" value="Genomic_DNA"/>
</dbReference>
<sequence>MCGQLINLLSKEEILKFSREHNGERYVKLFDAYQHLVIMLYAVIKRFNLLRKITDFMFPEARKLAHLGIKTMPRSCTLSDANASRPAAMYEDTYRSQYVRYNDELSSDSRNRQVSSWLTRLQIINSTIITLLLLSAKTPKSINFLPKSSFNGLISVISEFITTIRTFQYRMVND</sequence>
<dbReference type="GeneID" id="78338606"/>
<accession>G6AYE3</accession>
<reference evidence="2 3" key="1">
    <citation type="submission" date="2011-08" db="EMBL/GenBank/DDBJ databases">
        <authorList>
            <person name="Weinstock G."/>
            <person name="Sodergren E."/>
            <person name="Clifton S."/>
            <person name="Fulton L."/>
            <person name="Fulton B."/>
            <person name="Courtney L."/>
            <person name="Fronick C."/>
            <person name="Harrison M."/>
            <person name="Strong C."/>
            <person name="Farmer C."/>
            <person name="Delahaunty K."/>
            <person name="Markovic C."/>
            <person name="Hall O."/>
            <person name="Minx P."/>
            <person name="Tomlinson C."/>
            <person name="Mitreva M."/>
            <person name="Hou S."/>
            <person name="Chen J."/>
            <person name="Wollam A."/>
            <person name="Pepin K.H."/>
            <person name="Johnson M."/>
            <person name="Bhonagiri V."/>
            <person name="Zhang X."/>
            <person name="Suruliraj S."/>
            <person name="Warren W."/>
            <person name="Chinwalla A."/>
            <person name="Mardis E.R."/>
            <person name="Wilson R.K."/>
        </authorList>
    </citation>
    <scope>NUCLEOTIDE SEQUENCE [LARGE SCALE GENOMIC DNA]</scope>
    <source>
        <strain evidence="2 3">DSM 18206</strain>
    </source>
</reference>
<feature type="domain" description="DUF4372" evidence="1">
    <location>
        <begin position="3"/>
        <end position="70"/>
    </location>
</feature>
<protein>
    <recommendedName>
        <fullName evidence="1">DUF4372 domain-containing protein</fullName>
    </recommendedName>
</protein>
<gene>
    <name evidence="2" type="ORF">HMPREF0673_01653</name>
</gene>
<comment type="caution">
    <text evidence="2">The sequence shown here is derived from an EMBL/GenBank/DDBJ whole genome shotgun (WGS) entry which is preliminary data.</text>
</comment>
<name>G6AYE3_9BACT</name>
<dbReference type="Proteomes" id="UP000004407">
    <property type="component" value="Unassembled WGS sequence"/>
</dbReference>
<dbReference type="InterPro" id="IPR025399">
    <property type="entry name" value="DUF4372"/>
</dbReference>